<reference evidence="2" key="2">
    <citation type="submission" date="2020-09" db="EMBL/GenBank/DDBJ databases">
        <authorList>
            <person name="Sun Q."/>
            <person name="Kim S."/>
        </authorList>
    </citation>
    <scope>NUCLEOTIDE SEQUENCE</scope>
    <source>
        <strain evidence="2">KCTC 42651</strain>
    </source>
</reference>
<keyword evidence="3" id="KW-1185">Reference proteome</keyword>
<accession>A0A918XQ70</accession>
<evidence type="ECO:0000313" key="3">
    <source>
        <dbReference type="Proteomes" id="UP000630353"/>
    </source>
</evidence>
<dbReference type="PROSITE" id="PS50943">
    <property type="entry name" value="HTH_CROC1"/>
    <property type="match status" value="1"/>
</dbReference>
<dbReference type="EMBL" id="BMZS01000002">
    <property type="protein sequence ID" value="GHD43609.1"/>
    <property type="molecule type" value="Genomic_DNA"/>
</dbReference>
<sequence>MKIGPLLRRARALRRWKQQAVADLAGVAQTTVSRWEAGAIEPSAEQLRRLGPILTPVADLARDSGLKRLVVSSPLPVHLVCDLTHRLLAASPAREVEWTVSASELHGEPLFRFATDEIREAESRLDDIGWFADATTGAVLWIRGRERPGPIRMMTGYCVWERLTLNDGSPVRLVTTLPDGVVPEAGLTRLFDGEPQHP</sequence>
<dbReference type="GO" id="GO:0003677">
    <property type="term" value="F:DNA binding"/>
    <property type="evidence" value="ECO:0007669"/>
    <property type="project" value="InterPro"/>
</dbReference>
<dbReference type="SUPFAM" id="SSF47413">
    <property type="entry name" value="lambda repressor-like DNA-binding domains"/>
    <property type="match status" value="1"/>
</dbReference>
<feature type="domain" description="HTH cro/C1-type" evidence="1">
    <location>
        <begin position="7"/>
        <end position="60"/>
    </location>
</feature>
<organism evidence="2 3">
    <name type="scientific">Thalassobaculum fulvum</name>
    <dbReference type="NCBI Taxonomy" id="1633335"/>
    <lineage>
        <taxon>Bacteria</taxon>
        <taxon>Pseudomonadati</taxon>
        <taxon>Pseudomonadota</taxon>
        <taxon>Alphaproteobacteria</taxon>
        <taxon>Rhodospirillales</taxon>
        <taxon>Thalassobaculaceae</taxon>
        <taxon>Thalassobaculum</taxon>
    </lineage>
</organism>
<proteinExistence type="predicted"/>
<protein>
    <submittedName>
        <fullName evidence="2">Transcriptional regulator</fullName>
    </submittedName>
</protein>
<dbReference type="Pfam" id="PF01381">
    <property type="entry name" value="HTH_3"/>
    <property type="match status" value="1"/>
</dbReference>
<dbReference type="Proteomes" id="UP000630353">
    <property type="component" value="Unassembled WGS sequence"/>
</dbReference>
<evidence type="ECO:0000259" key="1">
    <source>
        <dbReference type="PROSITE" id="PS50943"/>
    </source>
</evidence>
<dbReference type="CDD" id="cd00093">
    <property type="entry name" value="HTH_XRE"/>
    <property type="match status" value="1"/>
</dbReference>
<dbReference type="SMART" id="SM00530">
    <property type="entry name" value="HTH_XRE"/>
    <property type="match status" value="1"/>
</dbReference>
<name>A0A918XQ70_9PROT</name>
<reference evidence="2" key="1">
    <citation type="journal article" date="2014" name="Int. J. Syst. Evol. Microbiol.">
        <title>Complete genome sequence of Corynebacterium casei LMG S-19264T (=DSM 44701T), isolated from a smear-ripened cheese.</title>
        <authorList>
            <consortium name="US DOE Joint Genome Institute (JGI-PGF)"/>
            <person name="Walter F."/>
            <person name="Albersmeier A."/>
            <person name="Kalinowski J."/>
            <person name="Ruckert C."/>
        </authorList>
    </citation>
    <scope>NUCLEOTIDE SEQUENCE</scope>
    <source>
        <strain evidence="2">KCTC 42651</strain>
    </source>
</reference>
<dbReference type="RefSeq" id="WP_189987831.1">
    <property type="nucleotide sequence ID" value="NZ_BMZS01000002.1"/>
</dbReference>
<comment type="caution">
    <text evidence="2">The sequence shown here is derived from an EMBL/GenBank/DDBJ whole genome shotgun (WGS) entry which is preliminary data.</text>
</comment>
<evidence type="ECO:0000313" key="2">
    <source>
        <dbReference type="EMBL" id="GHD43609.1"/>
    </source>
</evidence>
<dbReference type="InterPro" id="IPR010982">
    <property type="entry name" value="Lambda_DNA-bd_dom_sf"/>
</dbReference>
<dbReference type="AlphaFoldDB" id="A0A918XQ70"/>
<gene>
    <name evidence="2" type="ORF">GCM10017083_09990</name>
</gene>
<dbReference type="Gene3D" id="1.10.260.40">
    <property type="entry name" value="lambda repressor-like DNA-binding domains"/>
    <property type="match status" value="1"/>
</dbReference>
<dbReference type="InterPro" id="IPR001387">
    <property type="entry name" value="Cro/C1-type_HTH"/>
</dbReference>